<dbReference type="InterPro" id="IPR035979">
    <property type="entry name" value="RBD_domain_sf"/>
</dbReference>
<sequence>MAESTENIEHRCVLIKANGDLEEVKVILSDKEAVKKLVGGDAEYKGEMEGRQIAILGSKETEGMEKNDLGFELSPPCDNVYGTVLAFLVGVNGKPIDLSISQYRRSKKNLRKKQNAKNQKEDETETKETNGTAEDEDVNESDKNQTEVHLQGLPYDTTEETIREFLGECGTIKEIRIPTYQDSGRCRGYAFVSFTNQAGAQAALKKNKEYIGERYITISYSNNRNDNIPMSKKDVMVPIDCRCIFVKNLPYNVTEEEIRSVFMRFGKISEVRIPVWNDTGRQKGLCYVDYLTNQSVKLAVAQSGAVEMKGRKLLIDVESGSPKDSFRMPDGNLWKNEHKGERRKRNNQGKTSSAGKRAKKE</sequence>
<feature type="region of interest" description="Disordered" evidence="4">
    <location>
        <begin position="320"/>
        <end position="361"/>
    </location>
</feature>
<dbReference type="RefSeq" id="XP_012895214.1">
    <property type="nucleotide sequence ID" value="XM_013039760.1"/>
</dbReference>
<feature type="domain" description="RRM" evidence="5">
    <location>
        <begin position="146"/>
        <end position="223"/>
    </location>
</feature>
<dbReference type="InParanoid" id="D8LZC7"/>
<evidence type="ECO:0000256" key="4">
    <source>
        <dbReference type="SAM" id="MobiDB-lite"/>
    </source>
</evidence>
<dbReference type="CDD" id="cd00590">
    <property type="entry name" value="RRM_SF"/>
    <property type="match status" value="1"/>
</dbReference>
<feature type="region of interest" description="Disordered" evidence="4">
    <location>
        <begin position="107"/>
        <end position="151"/>
    </location>
</feature>
<dbReference type="InterPro" id="IPR012677">
    <property type="entry name" value="Nucleotide-bd_a/b_plait_sf"/>
</dbReference>
<dbReference type="PROSITE" id="PS50102">
    <property type="entry name" value="RRM"/>
    <property type="match status" value="2"/>
</dbReference>
<protein>
    <recommendedName>
        <fullName evidence="5">RRM domain-containing protein</fullName>
    </recommendedName>
</protein>
<evidence type="ECO:0000259" key="5">
    <source>
        <dbReference type="PROSITE" id="PS50102"/>
    </source>
</evidence>
<dbReference type="GeneID" id="24923136"/>
<name>D8LZC7_BLAHO</name>
<dbReference type="InterPro" id="IPR000504">
    <property type="entry name" value="RRM_dom"/>
</dbReference>
<dbReference type="SUPFAM" id="SSF54928">
    <property type="entry name" value="RNA-binding domain, RBD"/>
    <property type="match status" value="2"/>
</dbReference>
<dbReference type="AlphaFoldDB" id="D8LZC7"/>
<dbReference type="Proteomes" id="UP000008312">
    <property type="component" value="Unassembled WGS sequence"/>
</dbReference>
<reference evidence="6" key="1">
    <citation type="submission" date="2010-02" db="EMBL/GenBank/DDBJ databases">
        <title>Sequencing and annotation of the Blastocystis hominis genome.</title>
        <authorList>
            <person name="Wincker P."/>
        </authorList>
    </citation>
    <scope>NUCLEOTIDE SEQUENCE</scope>
    <source>
        <strain evidence="6">Singapore isolate B</strain>
    </source>
</reference>
<evidence type="ECO:0000313" key="7">
    <source>
        <dbReference type="Proteomes" id="UP000008312"/>
    </source>
</evidence>
<evidence type="ECO:0000256" key="1">
    <source>
        <dbReference type="ARBA" id="ARBA00022737"/>
    </source>
</evidence>
<evidence type="ECO:0000256" key="2">
    <source>
        <dbReference type="ARBA" id="ARBA00022884"/>
    </source>
</evidence>
<dbReference type="OMA" id="RWHDTEW"/>
<evidence type="ECO:0000313" key="6">
    <source>
        <dbReference type="EMBL" id="CBK21166.2"/>
    </source>
</evidence>
<dbReference type="PANTHER" id="PTHR23236:SF119">
    <property type="entry name" value="NUCLEAR RNA-BINDING PROTEIN SART-3"/>
    <property type="match status" value="1"/>
</dbReference>
<organism evidence="6">
    <name type="scientific">Blastocystis hominis</name>
    <dbReference type="NCBI Taxonomy" id="12968"/>
    <lineage>
        <taxon>Eukaryota</taxon>
        <taxon>Sar</taxon>
        <taxon>Stramenopiles</taxon>
        <taxon>Bigyra</taxon>
        <taxon>Opalozoa</taxon>
        <taxon>Opalinata</taxon>
        <taxon>Blastocystidae</taxon>
        <taxon>Blastocystis</taxon>
    </lineage>
</organism>
<proteinExistence type="predicted"/>
<accession>D8LZC7</accession>
<dbReference type="Pfam" id="PF00076">
    <property type="entry name" value="RRM_1"/>
    <property type="match status" value="2"/>
</dbReference>
<keyword evidence="2 3" id="KW-0694">RNA-binding</keyword>
<dbReference type="GO" id="GO:0003723">
    <property type="term" value="F:RNA binding"/>
    <property type="evidence" value="ECO:0007669"/>
    <property type="project" value="UniProtKB-UniRule"/>
</dbReference>
<feature type="domain" description="RRM" evidence="5">
    <location>
        <begin position="242"/>
        <end position="320"/>
    </location>
</feature>
<dbReference type="PANTHER" id="PTHR23236">
    <property type="entry name" value="EUKARYOTIC TRANSLATION INITIATION FACTOR 4B/4H"/>
    <property type="match status" value="1"/>
</dbReference>
<dbReference type="EMBL" id="FN668640">
    <property type="protein sequence ID" value="CBK21166.2"/>
    <property type="molecule type" value="Genomic_DNA"/>
</dbReference>
<dbReference type="SMART" id="SM00360">
    <property type="entry name" value="RRM"/>
    <property type="match status" value="2"/>
</dbReference>
<keyword evidence="7" id="KW-1185">Reference proteome</keyword>
<dbReference type="Gene3D" id="3.30.70.330">
    <property type="match status" value="2"/>
</dbReference>
<evidence type="ECO:0000256" key="3">
    <source>
        <dbReference type="PROSITE-ProRule" id="PRU00176"/>
    </source>
</evidence>
<gene>
    <name evidence="6" type="ORF">GSBLH_T00007012001</name>
</gene>
<dbReference type="OrthoDB" id="439808at2759"/>
<keyword evidence="1" id="KW-0677">Repeat</keyword>